<reference evidence="4 5" key="1">
    <citation type="submission" date="2023-09" db="EMBL/GenBank/DDBJ databases">
        <authorList>
            <person name="Rey-Velasco X."/>
        </authorList>
    </citation>
    <scope>NUCLEOTIDE SEQUENCE [LARGE SCALE GENOMIC DNA]</scope>
    <source>
        <strain evidence="4 5">W242</strain>
    </source>
</reference>
<evidence type="ECO:0000313" key="5">
    <source>
        <dbReference type="Proteomes" id="UP001254488"/>
    </source>
</evidence>
<gene>
    <name evidence="4" type="ORF">RM538_08100</name>
</gene>
<dbReference type="PROSITE" id="PS50175">
    <property type="entry name" value="ASP_PROT_RETROV"/>
    <property type="match status" value="1"/>
</dbReference>
<keyword evidence="5" id="KW-1185">Reference proteome</keyword>
<dbReference type="Proteomes" id="UP001254488">
    <property type="component" value="Unassembled WGS sequence"/>
</dbReference>
<comment type="caution">
    <text evidence="4">The sequence shown here is derived from an EMBL/GenBank/DDBJ whole genome shotgun (WGS) entry which is preliminary data.</text>
</comment>
<dbReference type="SUPFAM" id="SSF50156">
    <property type="entry name" value="PDZ domain-like"/>
    <property type="match status" value="1"/>
</dbReference>
<keyword evidence="2" id="KW-1133">Transmembrane helix</keyword>
<dbReference type="InterPro" id="IPR001995">
    <property type="entry name" value="Peptidase_A2_cat"/>
</dbReference>
<keyword evidence="1" id="KW-0378">Hydrolase</keyword>
<feature type="transmembrane region" description="Helical" evidence="2">
    <location>
        <begin position="29"/>
        <end position="47"/>
    </location>
</feature>
<dbReference type="Pfam" id="PF13650">
    <property type="entry name" value="Asp_protease_2"/>
    <property type="match status" value="1"/>
</dbReference>
<dbReference type="GO" id="GO:0006508">
    <property type="term" value="P:proteolysis"/>
    <property type="evidence" value="ECO:0007669"/>
    <property type="project" value="UniProtKB-KW"/>
</dbReference>
<evidence type="ECO:0000313" key="4">
    <source>
        <dbReference type="EMBL" id="MDT0555961.1"/>
    </source>
</evidence>
<name>A0ABU2YCQ0_9FLAO</name>
<accession>A0ABU2YCQ0</accession>
<protein>
    <submittedName>
        <fullName evidence="4">Aspartyl protease family protein</fullName>
    </submittedName>
</protein>
<keyword evidence="2" id="KW-0812">Transmembrane</keyword>
<dbReference type="EMBL" id="JAVRHZ010000004">
    <property type="protein sequence ID" value="MDT0555961.1"/>
    <property type="molecule type" value="Genomic_DNA"/>
</dbReference>
<dbReference type="Gene3D" id="2.40.70.10">
    <property type="entry name" value="Acid Proteases"/>
    <property type="match status" value="2"/>
</dbReference>
<evidence type="ECO:0000256" key="2">
    <source>
        <dbReference type="SAM" id="Phobius"/>
    </source>
</evidence>
<dbReference type="InterPro" id="IPR021109">
    <property type="entry name" value="Peptidase_aspartic_dom_sf"/>
</dbReference>
<dbReference type="RefSeq" id="WP_311332916.1">
    <property type="nucleotide sequence ID" value="NZ_JAVRHZ010000004.1"/>
</dbReference>
<dbReference type="InterPro" id="IPR001478">
    <property type="entry name" value="PDZ"/>
</dbReference>
<dbReference type="SUPFAM" id="SSF50630">
    <property type="entry name" value="Acid proteases"/>
    <property type="match status" value="1"/>
</dbReference>
<evidence type="ECO:0000256" key="1">
    <source>
        <dbReference type="ARBA" id="ARBA00022801"/>
    </source>
</evidence>
<dbReference type="Pfam" id="PF13180">
    <property type="entry name" value="PDZ_2"/>
    <property type="match status" value="1"/>
</dbReference>
<dbReference type="Gene3D" id="2.30.42.10">
    <property type="match status" value="1"/>
</dbReference>
<evidence type="ECO:0000259" key="3">
    <source>
        <dbReference type="PROSITE" id="PS50175"/>
    </source>
</evidence>
<proteinExistence type="predicted"/>
<dbReference type="GO" id="GO:0008233">
    <property type="term" value="F:peptidase activity"/>
    <property type="evidence" value="ECO:0007669"/>
    <property type="project" value="UniProtKB-KW"/>
</dbReference>
<organism evidence="4 5">
    <name type="scientific">Patiriisocius hiemis</name>
    <dbReference type="NCBI Taxonomy" id="3075604"/>
    <lineage>
        <taxon>Bacteria</taxon>
        <taxon>Pseudomonadati</taxon>
        <taxon>Bacteroidota</taxon>
        <taxon>Flavobacteriia</taxon>
        <taxon>Flavobacteriales</taxon>
        <taxon>Flavobacteriaceae</taxon>
        <taxon>Patiriisocius</taxon>
    </lineage>
</organism>
<keyword evidence="4" id="KW-0645">Protease</keyword>
<sequence length="474" mass="54105">MQNLFVKSQELVSLKSKNLYIDIVNLQSKFFYCSIVFLLLSTFCLNAQQGFSLLKGKKKDRINFELVNNLVVIPVEVNGTKLSFLLDTGVNATIIFSLSENDSLEVKDTTPIKLRGLGEGDAIDGLKSIGNKVRIGDAIDFNHTLYFIFDESLNFSPRMGIPIHGILGYDFFKKFVVQTNYVSKTLKFYDPDFYSPKKCRKCETFNLVFNKNKAFIKVEANIENEKEDLLLLVDTGSSDALWLFNEYNILTEEPKNYFDDFLGLGLSGNIYGKRSRIDKVKLGSFNFKEITVAFPDSVSLQNARKFKKRDGSLGGNFFKRFTTIIDFTNKKLTLKKNSNFSDPFYYNMSGLTLEHNGLDYKLEKKQERVSNGYSSTTNDNNSSSINTISSIQRFQFKLVPKYIVAEVRKDSPAFISGIEKGDEVVLINGKQAHQWKLFEINQLFSSKAGKRITMEILDKNGTKKRVRFVLKKVF</sequence>
<keyword evidence="2" id="KW-0472">Membrane</keyword>
<dbReference type="InterPro" id="IPR036034">
    <property type="entry name" value="PDZ_sf"/>
</dbReference>
<feature type="domain" description="Peptidase A2" evidence="3">
    <location>
        <begin position="82"/>
        <end position="118"/>
    </location>
</feature>